<dbReference type="Pfam" id="PF02458">
    <property type="entry name" value="Transferase"/>
    <property type="match status" value="1"/>
</dbReference>
<keyword evidence="1" id="KW-0808">Transferase</keyword>
<name>A0AAE8MY68_9PEZI</name>
<dbReference type="EMBL" id="ONZQ02000005">
    <property type="protein sequence ID" value="SPO01824.1"/>
    <property type="molecule type" value="Genomic_DNA"/>
</dbReference>
<proteinExistence type="predicted"/>
<dbReference type="Gene3D" id="3.30.559.10">
    <property type="entry name" value="Chloramphenicol acetyltransferase-like domain"/>
    <property type="match status" value="2"/>
</dbReference>
<keyword evidence="4" id="KW-1185">Reference proteome</keyword>
<dbReference type="InterPro" id="IPR023213">
    <property type="entry name" value="CAT-like_dom_sf"/>
</dbReference>
<dbReference type="InterPro" id="IPR051283">
    <property type="entry name" value="Sec_Metabolite_Acyltrans"/>
</dbReference>
<protein>
    <submittedName>
        <fullName evidence="3">Related to trichothecene 3-O-acetyltransferase</fullName>
    </submittedName>
</protein>
<sequence>MSSSSDQGKSSTLSQTNQSDYVVPPEQYGPPQSASQKLTPLDMNMPRVYGARWIMCFHLPPGTDKAQVYKDLRTGLAHTIISIPWIAGNIGPEEGSNSADNRVQIVDSSDGVKFPFKDLTGVLPSYEDLEKDGFPLSKLSTEDLGPIGVLPTTASPPVLAAQANFLENGLLLTVGVHHAACDASSLEDIVSTWAHNTEAAGGSLSFMAHDPLSSDRSPLMERTPGANIADFPEYKIDTQPQAGPPPGFQFPAMSSRVFHFSPESLAGLKASAAAFSTHDALCAFLWRQMTLARRIPGVSPDPPSSEERSALAFAVNIRGRASPPLPPTYMGNASMLTITDRLPASAIILGDGLPRAAAAVRNSLGVFGSPARVPLTIGLLASRPDPTDFRLAYHAFLGPDVVATSWADLKVYEKSWGALGTVGAFRVPGEGADGMIMILPRLRDGGLEVVVGLELGAMERLLEADEFAKATGR</sequence>
<feature type="region of interest" description="Disordered" evidence="2">
    <location>
        <begin position="1"/>
        <end position="39"/>
    </location>
</feature>
<evidence type="ECO:0000256" key="1">
    <source>
        <dbReference type="ARBA" id="ARBA00022679"/>
    </source>
</evidence>
<accession>A0AAE8MY68</accession>
<evidence type="ECO:0000256" key="2">
    <source>
        <dbReference type="SAM" id="MobiDB-lite"/>
    </source>
</evidence>
<reference evidence="3" key="1">
    <citation type="submission" date="2018-03" db="EMBL/GenBank/DDBJ databases">
        <authorList>
            <person name="Guldener U."/>
        </authorList>
    </citation>
    <scope>NUCLEOTIDE SEQUENCE</scope>
</reference>
<feature type="compositionally biased region" description="Polar residues" evidence="2">
    <location>
        <begin position="1"/>
        <end position="20"/>
    </location>
</feature>
<organism evidence="3 4">
    <name type="scientific">Cephalotrichum gorgonifer</name>
    <dbReference type="NCBI Taxonomy" id="2041049"/>
    <lineage>
        <taxon>Eukaryota</taxon>
        <taxon>Fungi</taxon>
        <taxon>Dikarya</taxon>
        <taxon>Ascomycota</taxon>
        <taxon>Pezizomycotina</taxon>
        <taxon>Sordariomycetes</taxon>
        <taxon>Hypocreomycetidae</taxon>
        <taxon>Microascales</taxon>
        <taxon>Microascaceae</taxon>
        <taxon>Cephalotrichum</taxon>
    </lineage>
</organism>
<dbReference type="PANTHER" id="PTHR31896">
    <property type="entry name" value="FAMILY REGULATORY PROTEIN, PUTATIVE (AFU_ORTHOLOGUE AFUA_3G14730)-RELATED"/>
    <property type="match status" value="1"/>
</dbReference>
<gene>
    <name evidence="3" type="ORF">DNG_04497</name>
</gene>
<dbReference type="AlphaFoldDB" id="A0AAE8MY68"/>
<dbReference type="PANTHER" id="PTHR31896:SF64">
    <property type="entry name" value="TRICHOTHECENE 3-O-ACETYLTRANSFERASE"/>
    <property type="match status" value="1"/>
</dbReference>
<evidence type="ECO:0000313" key="4">
    <source>
        <dbReference type="Proteomes" id="UP001187682"/>
    </source>
</evidence>
<evidence type="ECO:0000313" key="3">
    <source>
        <dbReference type="EMBL" id="SPO01824.1"/>
    </source>
</evidence>
<dbReference type="Proteomes" id="UP001187682">
    <property type="component" value="Unassembled WGS sequence"/>
</dbReference>
<comment type="caution">
    <text evidence="3">The sequence shown here is derived from an EMBL/GenBank/DDBJ whole genome shotgun (WGS) entry which is preliminary data.</text>
</comment>
<dbReference type="GO" id="GO:0016740">
    <property type="term" value="F:transferase activity"/>
    <property type="evidence" value="ECO:0007669"/>
    <property type="project" value="UniProtKB-KW"/>
</dbReference>